<gene>
    <name evidence="1" type="ORF">GCM10009850_098220</name>
</gene>
<dbReference type="Proteomes" id="UP001499843">
    <property type="component" value="Unassembled WGS sequence"/>
</dbReference>
<dbReference type="EMBL" id="BAAAQX010000040">
    <property type="protein sequence ID" value="GAA2214357.1"/>
    <property type="molecule type" value="Genomic_DNA"/>
</dbReference>
<organism evidence="1 2">
    <name type="scientific">Nonomuraea monospora</name>
    <dbReference type="NCBI Taxonomy" id="568818"/>
    <lineage>
        <taxon>Bacteria</taxon>
        <taxon>Bacillati</taxon>
        <taxon>Actinomycetota</taxon>
        <taxon>Actinomycetes</taxon>
        <taxon>Streptosporangiales</taxon>
        <taxon>Streptosporangiaceae</taxon>
        <taxon>Nonomuraea</taxon>
    </lineage>
</organism>
<proteinExistence type="predicted"/>
<name>A0ABP5PRZ4_9ACTN</name>
<comment type="caution">
    <text evidence="1">The sequence shown here is derived from an EMBL/GenBank/DDBJ whole genome shotgun (WGS) entry which is preliminary data.</text>
</comment>
<protein>
    <submittedName>
        <fullName evidence="1">Uncharacterized protein</fullName>
    </submittedName>
</protein>
<evidence type="ECO:0000313" key="1">
    <source>
        <dbReference type="EMBL" id="GAA2214357.1"/>
    </source>
</evidence>
<accession>A0ABP5PRZ4</accession>
<reference evidence="2" key="1">
    <citation type="journal article" date="2019" name="Int. J. Syst. Evol. Microbiol.">
        <title>The Global Catalogue of Microorganisms (GCM) 10K type strain sequencing project: providing services to taxonomists for standard genome sequencing and annotation.</title>
        <authorList>
            <consortium name="The Broad Institute Genomics Platform"/>
            <consortium name="The Broad Institute Genome Sequencing Center for Infectious Disease"/>
            <person name="Wu L."/>
            <person name="Ma J."/>
        </authorList>
    </citation>
    <scope>NUCLEOTIDE SEQUENCE [LARGE SCALE GENOMIC DNA]</scope>
    <source>
        <strain evidence="2">JCM 16114</strain>
    </source>
</reference>
<keyword evidence="2" id="KW-1185">Reference proteome</keyword>
<evidence type="ECO:0000313" key="2">
    <source>
        <dbReference type="Proteomes" id="UP001499843"/>
    </source>
</evidence>
<sequence length="153" mass="16162">MRLNLAKIEGALLASMRVNPATLIGAVFLDDGRARQGFSREADMFVDDYRTLIAVAEGRAEAEHGTVRWKKCYPWLATATGESGENDVAGSVLGYGPAFVLDPAEVTAVAQGLVGEGWGAGKVRAGRFEGFEALVPFYVEAARQGKAIVGGVS</sequence>